<sequence>MASACQKDQGDKAVDQKKAVAAADSALAATPASNFLAASGTLTFDLNDSTYVFDAAKDSIAFVNISVGDNRYFGITAINKAHTMSFAISSKGTAAAAITKGVEGSQLLLRPDALHIKQYSLTQFTEPGDAGVIDLLRYRQDSVLAKGTFFTFLAHDDKADSPFYRVEGTFNLKLK</sequence>
<accession>A0A4Y8RXR7</accession>
<protein>
    <submittedName>
        <fullName evidence="1">Uncharacterized protein</fullName>
    </submittedName>
</protein>
<gene>
    <name evidence="1" type="ORF">E2R66_27960</name>
</gene>
<comment type="caution">
    <text evidence="1">The sequence shown here is derived from an EMBL/GenBank/DDBJ whole genome shotgun (WGS) entry which is preliminary data.</text>
</comment>
<name>A0A4Y8RXR7_9SPHI</name>
<organism evidence="1 2">
    <name type="scientific">Mucilaginibacter psychrotolerans</name>
    <dbReference type="NCBI Taxonomy" id="1524096"/>
    <lineage>
        <taxon>Bacteria</taxon>
        <taxon>Pseudomonadati</taxon>
        <taxon>Bacteroidota</taxon>
        <taxon>Sphingobacteriia</taxon>
        <taxon>Sphingobacteriales</taxon>
        <taxon>Sphingobacteriaceae</taxon>
        <taxon>Mucilaginibacter</taxon>
    </lineage>
</organism>
<reference evidence="1 2" key="1">
    <citation type="journal article" date="2017" name="Int. J. Syst. Evol. Microbiol.">
        <title>Mucilaginibacterpsychrotolerans sp. nov., isolated from peatlands.</title>
        <authorList>
            <person name="Deng Y."/>
            <person name="Shen L."/>
            <person name="Xu B."/>
            <person name="Liu Y."/>
            <person name="Gu Z."/>
            <person name="Liu H."/>
            <person name="Zhou Y."/>
        </authorList>
    </citation>
    <scope>NUCLEOTIDE SEQUENCE [LARGE SCALE GENOMIC DNA]</scope>
    <source>
        <strain evidence="1 2">NH7-4</strain>
    </source>
</reference>
<keyword evidence="2" id="KW-1185">Reference proteome</keyword>
<evidence type="ECO:0000313" key="1">
    <source>
        <dbReference type="EMBL" id="TFF29732.1"/>
    </source>
</evidence>
<dbReference type="Proteomes" id="UP000297540">
    <property type="component" value="Unassembled WGS sequence"/>
</dbReference>
<proteinExistence type="predicted"/>
<dbReference type="RefSeq" id="WP_134737994.1">
    <property type="nucleotide sequence ID" value="NZ_SOZE01000068.1"/>
</dbReference>
<dbReference type="OrthoDB" id="798071at2"/>
<evidence type="ECO:0000313" key="2">
    <source>
        <dbReference type="Proteomes" id="UP000297540"/>
    </source>
</evidence>
<dbReference type="EMBL" id="SOZE01000068">
    <property type="protein sequence ID" value="TFF29732.1"/>
    <property type="molecule type" value="Genomic_DNA"/>
</dbReference>
<dbReference type="AlphaFoldDB" id="A0A4Y8RXR7"/>